<dbReference type="NCBIfam" id="NF006101">
    <property type="entry name" value="PRK08255.1"/>
    <property type="match status" value="1"/>
</dbReference>
<dbReference type="RefSeq" id="WP_307351284.1">
    <property type="nucleotide sequence ID" value="NZ_JAUSVS010000008.1"/>
</dbReference>
<evidence type="ECO:0000259" key="1">
    <source>
        <dbReference type="Pfam" id="PF00724"/>
    </source>
</evidence>
<gene>
    <name evidence="3" type="ORF">QO010_003516</name>
</gene>
<dbReference type="InterPro" id="IPR013785">
    <property type="entry name" value="Aldolase_TIM"/>
</dbReference>
<dbReference type="Gene3D" id="3.20.20.70">
    <property type="entry name" value="Aldolase class I"/>
    <property type="match status" value="1"/>
</dbReference>
<feature type="domain" description="NADH:flavin oxidoreductase/NADH oxidase N-terminal" evidence="1">
    <location>
        <begin position="400"/>
        <end position="733"/>
    </location>
</feature>
<evidence type="ECO:0000259" key="2">
    <source>
        <dbReference type="Pfam" id="PF01494"/>
    </source>
</evidence>
<dbReference type="PRINTS" id="PR00420">
    <property type="entry name" value="RNGMNOXGNASE"/>
</dbReference>
<protein>
    <submittedName>
        <fullName evidence="3">Anthraniloyl-CoA monooxygenase</fullName>
        <ecNumber evidence="3">1.14.13.40</ecNumber>
    </submittedName>
</protein>
<dbReference type="InterPro" id="IPR044152">
    <property type="entry name" value="YqjM-like"/>
</dbReference>
<dbReference type="Proteomes" id="UP001228905">
    <property type="component" value="Unassembled WGS sequence"/>
</dbReference>
<dbReference type="EC" id="1.14.13.40" evidence="3"/>
<dbReference type="PANTHER" id="PTHR43303:SF3">
    <property type="entry name" value="BLR3436 PROTEIN"/>
    <property type="match status" value="1"/>
</dbReference>
<dbReference type="Pfam" id="PF00724">
    <property type="entry name" value="Oxidored_FMN"/>
    <property type="match status" value="1"/>
</dbReference>
<evidence type="ECO:0000313" key="3">
    <source>
        <dbReference type="EMBL" id="MDQ0465724.1"/>
    </source>
</evidence>
<dbReference type="Gene3D" id="3.30.9.20">
    <property type="match status" value="1"/>
</dbReference>
<feature type="domain" description="FAD-binding" evidence="2">
    <location>
        <begin position="10"/>
        <end position="322"/>
    </location>
</feature>
<sequence>MSPERAVRSIAVVGAGPGGLYLAISLKLRDPSLSVVVHERNRPDDTFGWGVVFSDQTLANLKANDPETAAAIEAGFVHWDDIDVHIHGQTIRSGGHGFAGIGRQRLLSILQDRARSLDVDLRFQSEVEDALALDADIVVAADGLNSRARNERPQVFGVDIDVRANKYIWLGTTKAFDAFTFAFVETSHGWIWAHAYRFEEGGSTFIVECSEATWRGLGFDAMDQDQTCRAAEALFADWLDGHALMSNARHLRGSAWLNFPRVACSTWRDGRLVLMGDAAHTAHFSIGSGTKLAFEDAIRLAQALTDAGELDANLTDYEMERRVEVLKLQSAARNSTEWFESLERYTNLDPLQFAYSLLTRSQRVSHENLRLRDGDFLTGVERWFAETAGAAPKNRPPPPMFAPLTLRGLTLPNRVVVSPMCMYSATEGTVGDFHLVHLGGRALGGAGLVFTEMTDVSADGRITPGCAGMYAPEHRDAWKRIVDFVHGQGARIALQLAHAGRKGSVERPWGPRADQPLLQGGWELIAPSAIPWSDQDQTPREMTRADMDRVRDDFVRAVGLAAQAGFDMVELHCAHGYLLSSFLTPLSNRRTDDYGGSVENRLRFPLEVFAAMRAAWPDERPMSVRLSATDWVEEGLSPQDSVTIARAFADAGCDLIDVSAGQTSPDAQPVYGRMFQTPLSDRIRNEAGVATMAVGNIYETDHVNSILAAGRADLCALARPHLADPNWTLRAAAEQGWFGAPPPIQYLAGFAQLARNLERQQQGGPV</sequence>
<dbReference type="InterPro" id="IPR002938">
    <property type="entry name" value="FAD-bd"/>
</dbReference>
<reference evidence="3 4" key="1">
    <citation type="submission" date="2023-07" db="EMBL/GenBank/DDBJ databases">
        <title>Genomic Encyclopedia of Type Strains, Phase IV (KMG-IV): sequencing the most valuable type-strain genomes for metagenomic binning, comparative biology and taxonomic classification.</title>
        <authorList>
            <person name="Goeker M."/>
        </authorList>
    </citation>
    <scope>NUCLEOTIDE SEQUENCE [LARGE SCALE GENOMIC DNA]</scope>
    <source>
        <strain evidence="3 4">DSM 18695</strain>
    </source>
</reference>
<dbReference type="InterPro" id="IPR001155">
    <property type="entry name" value="OxRdtase_FMN_N"/>
</dbReference>
<evidence type="ECO:0000313" key="4">
    <source>
        <dbReference type="Proteomes" id="UP001228905"/>
    </source>
</evidence>
<dbReference type="PANTHER" id="PTHR43303">
    <property type="entry name" value="NADPH DEHYDROGENASE C23G7.10C-RELATED"/>
    <property type="match status" value="1"/>
</dbReference>
<accession>A0ABU0IUQ0</accession>
<keyword evidence="3" id="KW-0503">Monooxygenase</keyword>
<organism evidence="3 4">
    <name type="scientific">Caulobacter ginsengisoli</name>
    <dbReference type="NCBI Taxonomy" id="400775"/>
    <lineage>
        <taxon>Bacteria</taxon>
        <taxon>Pseudomonadati</taxon>
        <taxon>Pseudomonadota</taxon>
        <taxon>Alphaproteobacteria</taxon>
        <taxon>Caulobacterales</taxon>
        <taxon>Caulobacteraceae</taxon>
        <taxon>Caulobacter</taxon>
    </lineage>
</organism>
<dbReference type="Pfam" id="PF01494">
    <property type="entry name" value="FAD_binding_3"/>
    <property type="match status" value="1"/>
</dbReference>
<keyword evidence="4" id="KW-1185">Reference proteome</keyword>
<dbReference type="SUPFAM" id="SSF51905">
    <property type="entry name" value="FAD/NAD(P)-binding domain"/>
    <property type="match status" value="1"/>
</dbReference>
<comment type="caution">
    <text evidence="3">The sequence shown here is derived from an EMBL/GenBank/DDBJ whole genome shotgun (WGS) entry which is preliminary data.</text>
</comment>
<dbReference type="CDD" id="cd02932">
    <property type="entry name" value="OYE_YqiM_FMN"/>
    <property type="match status" value="1"/>
</dbReference>
<dbReference type="InterPro" id="IPR036188">
    <property type="entry name" value="FAD/NAD-bd_sf"/>
</dbReference>
<name>A0ABU0IUQ0_9CAUL</name>
<dbReference type="SUPFAM" id="SSF51395">
    <property type="entry name" value="FMN-linked oxidoreductases"/>
    <property type="match status" value="1"/>
</dbReference>
<dbReference type="GO" id="GO:0018673">
    <property type="term" value="F:anthraniloyl-CoA monooxygenase activity"/>
    <property type="evidence" value="ECO:0007669"/>
    <property type="project" value="UniProtKB-EC"/>
</dbReference>
<dbReference type="EMBL" id="JAUSVS010000008">
    <property type="protein sequence ID" value="MDQ0465724.1"/>
    <property type="molecule type" value="Genomic_DNA"/>
</dbReference>
<dbReference type="Gene3D" id="3.50.50.60">
    <property type="entry name" value="FAD/NAD(P)-binding domain"/>
    <property type="match status" value="1"/>
</dbReference>
<proteinExistence type="predicted"/>
<keyword evidence="3" id="KW-0560">Oxidoreductase</keyword>